<sequence length="287" mass="30587">MMAIKLTAREFVGWFLAFAGLLAMGTILFAQVLWFTVPLIAGRGCVSGGPCGAMAMVLGTWLKPSLLLAAICVGIAGFYRRGLAVGSRLWALFPLALLLPNLPSLFLLGNIWGADLAPGLLFFPRWSIYELAPLLALGGLFCFQIEYLPGFAGSIARTRLYGSIPIGVIYIISCLWVGSDLALSLSPHSGIPVAALEAVRTLMHFPVSLVDGTIFVGLPAYGERPDVVVSLGTVFNLIAFAVLVFALVVDGSGRLRRAGSLIYLDSGDDVDGARDKPLFGPDRKLND</sequence>
<evidence type="ECO:0000313" key="2">
    <source>
        <dbReference type="EMBL" id="MCY0148910.1"/>
    </source>
</evidence>
<feature type="transmembrane region" description="Helical" evidence="1">
    <location>
        <begin position="91"/>
        <end position="114"/>
    </location>
</feature>
<gene>
    <name evidence="2" type="ORF">OEG84_14660</name>
</gene>
<proteinExistence type="predicted"/>
<dbReference type="RefSeq" id="WP_267654440.1">
    <property type="nucleotide sequence ID" value="NZ_JAOVZR010000001.1"/>
</dbReference>
<dbReference type="Proteomes" id="UP001073227">
    <property type="component" value="Unassembled WGS sequence"/>
</dbReference>
<evidence type="ECO:0000313" key="3">
    <source>
        <dbReference type="Proteomes" id="UP001073227"/>
    </source>
</evidence>
<keyword evidence="1" id="KW-0472">Membrane</keyword>
<feature type="transmembrane region" description="Helical" evidence="1">
    <location>
        <begin position="227"/>
        <end position="249"/>
    </location>
</feature>
<feature type="transmembrane region" description="Helical" evidence="1">
    <location>
        <begin position="126"/>
        <end position="148"/>
    </location>
</feature>
<keyword evidence="1" id="KW-0812">Transmembrane</keyword>
<dbReference type="EMBL" id="JAOVZR010000001">
    <property type="protein sequence ID" value="MCY0148910.1"/>
    <property type="molecule type" value="Genomic_DNA"/>
</dbReference>
<accession>A0ABT3ZAV0</accession>
<feature type="transmembrane region" description="Helical" evidence="1">
    <location>
        <begin position="12"/>
        <end position="41"/>
    </location>
</feature>
<feature type="transmembrane region" description="Helical" evidence="1">
    <location>
        <begin position="61"/>
        <end position="79"/>
    </location>
</feature>
<name>A0ABT3ZAV0_9HYPH</name>
<organism evidence="2 3">
    <name type="scientific">Hoeflea algicola</name>
    <dbReference type="NCBI Taxonomy" id="2983763"/>
    <lineage>
        <taxon>Bacteria</taxon>
        <taxon>Pseudomonadati</taxon>
        <taxon>Pseudomonadota</taxon>
        <taxon>Alphaproteobacteria</taxon>
        <taxon>Hyphomicrobiales</taxon>
        <taxon>Rhizobiaceae</taxon>
        <taxon>Hoeflea</taxon>
    </lineage>
</organism>
<protein>
    <submittedName>
        <fullName evidence="2">Uncharacterized protein</fullName>
    </submittedName>
</protein>
<keyword evidence="1" id="KW-1133">Transmembrane helix</keyword>
<keyword evidence="3" id="KW-1185">Reference proteome</keyword>
<comment type="caution">
    <text evidence="2">The sequence shown here is derived from an EMBL/GenBank/DDBJ whole genome shotgun (WGS) entry which is preliminary data.</text>
</comment>
<reference evidence="2" key="1">
    <citation type="submission" date="2022-10" db="EMBL/GenBank/DDBJ databases">
        <title>Hoeflea sp. G2-23, isolated from marine algae.</title>
        <authorList>
            <person name="Kristyanto S."/>
            <person name="Kim J.M."/>
            <person name="Jeon C.O."/>
        </authorList>
    </citation>
    <scope>NUCLEOTIDE SEQUENCE</scope>
    <source>
        <strain evidence="2">G2-23</strain>
    </source>
</reference>
<evidence type="ECO:0000256" key="1">
    <source>
        <dbReference type="SAM" id="Phobius"/>
    </source>
</evidence>
<feature type="transmembrane region" description="Helical" evidence="1">
    <location>
        <begin position="160"/>
        <end position="178"/>
    </location>
</feature>